<keyword evidence="4" id="KW-1185">Reference proteome</keyword>
<evidence type="ECO:0000256" key="2">
    <source>
        <dbReference type="SAM" id="Phobius"/>
    </source>
</evidence>
<proteinExistence type="predicted"/>
<feature type="transmembrane region" description="Helical" evidence="2">
    <location>
        <begin position="12"/>
        <end position="31"/>
    </location>
</feature>
<keyword evidence="2" id="KW-1133">Transmembrane helix</keyword>
<keyword evidence="2" id="KW-0472">Membrane</keyword>
<name>A0A9P9ANV2_9HYPO</name>
<reference evidence="3 4" key="1">
    <citation type="journal article" date="2021" name="Nat. Commun.">
        <title>Genetic determinants of endophytism in the Arabidopsis root mycobiome.</title>
        <authorList>
            <person name="Mesny F."/>
            <person name="Miyauchi S."/>
            <person name="Thiergart T."/>
            <person name="Pickel B."/>
            <person name="Atanasova L."/>
            <person name="Karlsson M."/>
            <person name="Huettel B."/>
            <person name="Barry K.W."/>
            <person name="Haridas S."/>
            <person name="Chen C."/>
            <person name="Bauer D."/>
            <person name="Andreopoulos W."/>
            <person name="Pangilinan J."/>
            <person name="LaButti K."/>
            <person name="Riley R."/>
            <person name="Lipzen A."/>
            <person name="Clum A."/>
            <person name="Drula E."/>
            <person name="Henrissat B."/>
            <person name="Kohler A."/>
            <person name="Grigoriev I.V."/>
            <person name="Martin F.M."/>
            <person name="Hacquard S."/>
        </authorList>
    </citation>
    <scope>NUCLEOTIDE SEQUENCE [LARGE SCALE GENOMIC DNA]</scope>
    <source>
        <strain evidence="3 4">MPI-CAGE-CH-0241</strain>
    </source>
</reference>
<feature type="compositionally biased region" description="Polar residues" evidence="1">
    <location>
        <begin position="51"/>
        <end position="62"/>
    </location>
</feature>
<feature type="transmembrane region" description="Helical" evidence="2">
    <location>
        <begin position="229"/>
        <end position="250"/>
    </location>
</feature>
<accession>A0A9P9ANV2</accession>
<evidence type="ECO:0000313" key="4">
    <source>
        <dbReference type="Proteomes" id="UP000777438"/>
    </source>
</evidence>
<dbReference type="OrthoDB" id="5342924at2759"/>
<dbReference type="AlphaFoldDB" id="A0A9P9ANV2"/>
<feature type="region of interest" description="Disordered" evidence="1">
    <location>
        <begin position="51"/>
        <end position="75"/>
    </location>
</feature>
<protein>
    <submittedName>
        <fullName evidence="3">Uncharacterized protein</fullName>
    </submittedName>
</protein>
<dbReference type="Proteomes" id="UP000777438">
    <property type="component" value="Unassembled WGS sequence"/>
</dbReference>
<organism evidence="3 4">
    <name type="scientific">Thelonectria olida</name>
    <dbReference type="NCBI Taxonomy" id="1576542"/>
    <lineage>
        <taxon>Eukaryota</taxon>
        <taxon>Fungi</taxon>
        <taxon>Dikarya</taxon>
        <taxon>Ascomycota</taxon>
        <taxon>Pezizomycotina</taxon>
        <taxon>Sordariomycetes</taxon>
        <taxon>Hypocreomycetidae</taxon>
        <taxon>Hypocreales</taxon>
        <taxon>Nectriaceae</taxon>
        <taxon>Thelonectria</taxon>
    </lineage>
</organism>
<evidence type="ECO:0000313" key="3">
    <source>
        <dbReference type="EMBL" id="KAH6892467.1"/>
    </source>
</evidence>
<sequence length="589" mass="66401">MARRDRMALPSRISVLRFFMLILSPLILFIIEWLETCRFSNFDCCMAQSDTGSLSPENSTSPSLPPPYPETQTPSETSLFLQKQDMEALGQPPILEAIKIDASVEKKPDSHFKLVRTAWNLHDCLKTYQNEQQKEAASSRRLSALQDFALFHLLAVLVTVSLMILYVKQLRWTPSAEQLSALQFAAKAHESLIIISLTDILFHRSRRKGWYPARFWGTVLNPTTTRRRFHAITAGGIILLAMIGIGAGPFSAIAMIPRLTWWEVAADTIPHYESIYYISEQRYQTELDPDSGYRAAKKFCKDQESPEDCENDVFDSLFDDMKAVLFNPPRIPRTKNILFTSYGNASQHRPITLSVSDSDYALATGPLAFVAEALYRDATYSDSNGGLMVQSMPRRSSQRRPTTKWEQPAVTAMCANTISPINLTAPTVSFRFDNDGGEGTFNVTLDMKGDLRSLRELYKEYKIGYDASIIFPENTTANYDLGGSRNRTHIQLCLVRGRWISADTWVTPQVSSIVQPDFGVPNQDILKKLYQTSTAENTIKMTREWLTGSPETYSSTSEELSVYGDSLLTVLKRSPTTLELAYHSFSLSI</sequence>
<comment type="caution">
    <text evidence="3">The sequence shown here is derived from an EMBL/GenBank/DDBJ whole genome shotgun (WGS) entry which is preliminary data.</text>
</comment>
<dbReference type="EMBL" id="JAGPYM010000007">
    <property type="protein sequence ID" value="KAH6892467.1"/>
    <property type="molecule type" value="Genomic_DNA"/>
</dbReference>
<evidence type="ECO:0000256" key="1">
    <source>
        <dbReference type="SAM" id="MobiDB-lite"/>
    </source>
</evidence>
<feature type="region of interest" description="Disordered" evidence="1">
    <location>
        <begin position="386"/>
        <end position="406"/>
    </location>
</feature>
<gene>
    <name evidence="3" type="ORF">B0T10DRAFT_560054</name>
</gene>
<keyword evidence="2" id="KW-0812">Transmembrane</keyword>
<feature type="transmembrane region" description="Helical" evidence="2">
    <location>
        <begin position="148"/>
        <end position="167"/>
    </location>
</feature>